<proteinExistence type="predicted"/>
<dbReference type="NCBIfam" id="TIGR04131">
    <property type="entry name" value="Bac_Flav_CTERM"/>
    <property type="match status" value="1"/>
</dbReference>
<keyword evidence="3" id="KW-1185">Reference proteome</keyword>
<feature type="signal peptide" evidence="1">
    <location>
        <begin position="1"/>
        <end position="21"/>
    </location>
</feature>
<dbReference type="Pfam" id="PF13585">
    <property type="entry name" value="CHU_C"/>
    <property type="match status" value="1"/>
</dbReference>
<name>A0ABY3YJN9_9FLAO</name>
<accession>A0ABY3YJN9</accession>
<feature type="chain" id="PRO_5045739254" evidence="1">
    <location>
        <begin position="22"/>
        <end position="486"/>
    </location>
</feature>
<evidence type="ECO:0000313" key="3">
    <source>
        <dbReference type="Proteomes" id="UP000829476"/>
    </source>
</evidence>
<dbReference type="RefSeq" id="WP_242936457.1">
    <property type="nucleotide sequence ID" value="NZ_CP094326.1"/>
</dbReference>
<gene>
    <name evidence="2" type="ORF">MQE36_13250</name>
</gene>
<dbReference type="EMBL" id="CP094326">
    <property type="protein sequence ID" value="UNY98047.1"/>
    <property type="molecule type" value="Genomic_DNA"/>
</dbReference>
<evidence type="ECO:0000256" key="1">
    <source>
        <dbReference type="SAM" id="SignalP"/>
    </source>
</evidence>
<reference evidence="2 3" key="1">
    <citation type="journal article" date="2018" name="Int. J. Syst. Evol. Microbiol.">
        <title>Zhouia spongiae sp. nov., isolated from a marine sponge.</title>
        <authorList>
            <person name="Zhuang L."/>
            <person name="Lin B."/>
            <person name="Qin F."/>
            <person name="Luo L."/>
        </authorList>
    </citation>
    <scope>NUCLEOTIDE SEQUENCE [LARGE SCALE GENOMIC DNA]</scope>
    <source>
        <strain evidence="2 3">HN-Y44</strain>
    </source>
</reference>
<organism evidence="2 3">
    <name type="scientific">Zhouia spongiae</name>
    <dbReference type="NCBI Taxonomy" id="2202721"/>
    <lineage>
        <taxon>Bacteria</taxon>
        <taxon>Pseudomonadati</taxon>
        <taxon>Bacteroidota</taxon>
        <taxon>Flavobacteriia</taxon>
        <taxon>Flavobacteriales</taxon>
        <taxon>Flavobacteriaceae</taxon>
        <taxon>Zhouia</taxon>
    </lineage>
</organism>
<sequence length="486" mass="51783">MNLFGKFCVALFLMPAVLSYAQITPVNTVYISQEVCASENFIDLSGWLPDNAIMGGSWSPVTSGGTGIFDPDADPAGVYTYTATDGVGTYSVEITITIVDPPVSTHAATTLCSNAGPVDLAAFINNASGTGTWLPGLSSGTGVFNPAADPPGIYSYVVSGPCGTIVSEVYVSVIDTPDPGTDSIISVCAGNNSVNLFDVLGGNPDPGGFWTPSLHSGESEFNPQRDLEGTYTYTVGNDECGYTASAVTVSIDRAPDAGSDAAVELCMNSGTINLFSLLGNDPDTGGTWFPALNSNSGWFDPLSDPAGVYTYRVSNGSCATSEAKVTVNLINTGQEPRLQLSVTGSLNYNMIRVEIPEAYKYHYSLDNAIYQSSNIFENLEGGKYTVYIREINGCGFYTRDVVILGGPDFFTPNGDGINDFWNLQISNIGYTVNIYDRYGRPIESFNDASVGWDGNFKGSPLPSADYWFLVNFKDGSVKNGHFTLLR</sequence>
<dbReference type="Proteomes" id="UP000829476">
    <property type="component" value="Chromosome"/>
</dbReference>
<protein>
    <submittedName>
        <fullName evidence="2">T9SS type B sorting domain-containing protein</fullName>
    </submittedName>
</protein>
<dbReference type="InterPro" id="IPR026341">
    <property type="entry name" value="T9SS_type_B"/>
</dbReference>
<evidence type="ECO:0000313" key="2">
    <source>
        <dbReference type="EMBL" id="UNY98047.1"/>
    </source>
</evidence>
<keyword evidence="1" id="KW-0732">Signal</keyword>